<evidence type="ECO:0000313" key="8">
    <source>
        <dbReference type="EMBL" id="KKM78870.1"/>
    </source>
</evidence>
<keyword evidence="4" id="KW-1278">Translocase</keyword>
<dbReference type="InterPro" id="IPR003667">
    <property type="entry name" value="NqrDE/RnfAE"/>
</dbReference>
<feature type="transmembrane region" description="Helical" evidence="7">
    <location>
        <begin position="131"/>
        <end position="153"/>
    </location>
</feature>
<evidence type="ECO:0000256" key="1">
    <source>
        <dbReference type="ARBA" id="ARBA00004127"/>
    </source>
</evidence>
<feature type="transmembrane region" description="Helical" evidence="7">
    <location>
        <begin position="39"/>
        <end position="60"/>
    </location>
</feature>
<protein>
    <recommendedName>
        <fullName evidence="9">NADH:ubiquinone reductase (Na(+)-transporting) subunit E</fullName>
    </recommendedName>
</protein>
<gene>
    <name evidence="8" type="ORF">LCGC14_1355630</name>
</gene>
<dbReference type="Pfam" id="PF02508">
    <property type="entry name" value="Rnf-Nqr"/>
    <property type="match status" value="1"/>
</dbReference>
<evidence type="ECO:0000256" key="7">
    <source>
        <dbReference type="SAM" id="Phobius"/>
    </source>
</evidence>
<proteinExistence type="predicted"/>
<keyword evidence="5 7" id="KW-1133">Transmembrane helix</keyword>
<feature type="transmembrane region" description="Helical" evidence="7">
    <location>
        <begin position="105"/>
        <end position="125"/>
    </location>
</feature>
<comment type="caution">
    <text evidence="8">The sequence shown here is derived from an EMBL/GenBank/DDBJ whole genome shotgun (WGS) entry which is preliminary data.</text>
</comment>
<evidence type="ECO:0000256" key="6">
    <source>
        <dbReference type="ARBA" id="ARBA00023136"/>
    </source>
</evidence>
<accession>A0A0F9MQ20</accession>
<dbReference type="PANTHER" id="PTHR30335">
    <property type="entry name" value="INTEGRAL MEMBRANE PROTEIN OF SOXR-REDUCING COMPLEX"/>
    <property type="match status" value="1"/>
</dbReference>
<dbReference type="GO" id="GO:0012505">
    <property type="term" value="C:endomembrane system"/>
    <property type="evidence" value="ECO:0007669"/>
    <property type="project" value="UniProtKB-SubCell"/>
</dbReference>
<feature type="transmembrane region" description="Helical" evidence="7">
    <location>
        <begin position="6"/>
        <end position="32"/>
    </location>
</feature>
<evidence type="ECO:0008006" key="9">
    <source>
        <dbReference type="Google" id="ProtNLM"/>
    </source>
</evidence>
<evidence type="ECO:0000256" key="5">
    <source>
        <dbReference type="ARBA" id="ARBA00022989"/>
    </source>
</evidence>
<dbReference type="EMBL" id="LAZR01008421">
    <property type="protein sequence ID" value="KKM78870.1"/>
    <property type="molecule type" value="Genomic_DNA"/>
</dbReference>
<evidence type="ECO:0000256" key="3">
    <source>
        <dbReference type="ARBA" id="ARBA00022692"/>
    </source>
</evidence>
<evidence type="ECO:0000256" key="4">
    <source>
        <dbReference type="ARBA" id="ARBA00022967"/>
    </source>
</evidence>
<keyword evidence="2" id="KW-0813">Transport</keyword>
<keyword evidence="6 7" id="KW-0472">Membrane</keyword>
<dbReference type="AlphaFoldDB" id="A0A0F9MQ20"/>
<keyword evidence="3 7" id="KW-0812">Transmembrane</keyword>
<name>A0A0F9MQ20_9ZZZZ</name>
<dbReference type="PANTHER" id="PTHR30335:SF1">
    <property type="entry name" value="NA(+)-TRANSLOCATING NADH-QUINONE REDUCTASE SUBUNIT E"/>
    <property type="match status" value="1"/>
</dbReference>
<feature type="transmembrane region" description="Helical" evidence="7">
    <location>
        <begin position="173"/>
        <end position="194"/>
    </location>
</feature>
<sequence>MDMKILYIFFAAIFAHNIALTYLLGMCPFIALSRQMSSALGMGMAVTVVMVLTAVLNWPIHYFLLVPFGVEYLQYIVFIAVIAGLVQVLEIVIERFFPPLYTTMGIFLPLITVNCAILGISLFMILREYSYLVSIAFALGSGLGWTVAIVAMASIRQKLRFGNVPKALQGPGITMIIAAIMAFAFMGFSGMVGIG</sequence>
<dbReference type="PIRSF" id="PIRSF006102">
    <property type="entry name" value="NQR_DE"/>
    <property type="match status" value="1"/>
</dbReference>
<dbReference type="GO" id="GO:0005886">
    <property type="term" value="C:plasma membrane"/>
    <property type="evidence" value="ECO:0007669"/>
    <property type="project" value="TreeGrafter"/>
</dbReference>
<comment type="subcellular location">
    <subcellularLocation>
        <location evidence="1">Endomembrane system</location>
        <topology evidence="1">Multi-pass membrane protein</topology>
    </subcellularLocation>
</comment>
<feature type="transmembrane region" description="Helical" evidence="7">
    <location>
        <begin position="72"/>
        <end position="93"/>
    </location>
</feature>
<organism evidence="8">
    <name type="scientific">marine sediment metagenome</name>
    <dbReference type="NCBI Taxonomy" id="412755"/>
    <lineage>
        <taxon>unclassified sequences</taxon>
        <taxon>metagenomes</taxon>
        <taxon>ecological metagenomes</taxon>
    </lineage>
</organism>
<dbReference type="InterPro" id="IPR050133">
    <property type="entry name" value="NqrDE/RnfAE_oxidrdctase"/>
</dbReference>
<reference evidence="8" key="1">
    <citation type="journal article" date="2015" name="Nature">
        <title>Complex archaea that bridge the gap between prokaryotes and eukaryotes.</title>
        <authorList>
            <person name="Spang A."/>
            <person name="Saw J.H."/>
            <person name="Jorgensen S.L."/>
            <person name="Zaremba-Niedzwiedzka K."/>
            <person name="Martijn J."/>
            <person name="Lind A.E."/>
            <person name="van Eijk R."/>
            <person name="Schleper C."/>
            <person name="Guy L."/>
            <person name="Ettema T.J."/>
        </authorList>
    </citation>
    <scope>NUCLEOTIDE SEQUENCE</scope>
</reference>
<evidence type="ECO:0000256" key="2">
    <source>
        <dbReference type="ARBA" id="ARBA00022448"/>
    </source>
</evidence>